<dbReference type="SMART" id="SM00054">
    <property type="entry name" value="EFh"/>
    <property type="match status" value="3"/>
</dbReference>
<dbReference type="PROSITE" id="PS00018">
    <property type="entry name" value="EF_HAND_1"/>
    <property type="match status" value="1"/>
</dbReference>
<evidence type="ECO:0000259" key="1">
    <source>
        <dbReference type="PROSITE" id="PS50222"/>
    </source>
</evidence>
<protein>
    <submittedName>
        <fullName evidence="2">Ca2+-binding protein, EF-hand superfamily</fullName>
    </submittedName>
</protein>
<dbReference type="Proteomes" id="UP000199497">
    <property type="component" value="Unassembled WGS sequence"/>
</dbReference>
<dbReference type="RefSeq" id="WP_139183056.1">
    <property type="nucleotide sequence ID" value="NZ_FNJR01000018.1"/>
</dbReference>
<evidence type="ECO:0000313" key="2">
    <source>
        <dbReference type="EMBL" id="SDP95744.1"/>
    </source>
</evidence>
<dbReference type="AlphaFoldDB" id="A0A1H0WYD0"/>
<keyword evidence="3" id="KW-1185">Reference proteome</keyword>
<dbReference type="GO" id="GO:0005509">
    <property type="term" value="F:calcium ion binding"/>
    <property type="evidence" value="ECO:0007669"/>
    <property type="project" value="InterPro"/>
</dbReference>
<dbReference type="PROSITE" id="PS51318">
    <property type="entry name" value="TAT"/>
    <property type="match status" value="1"/>
</dbReference>
<dbReference type="Gene3D" id="1.10.238.10">
    <property type="entry name" value="EF-hand"/>
    <property type="match status" value="1"/>
</dbReference>
<dbReference type="OrthoDB" id="465673at2"/>
<dbReference type="InterPro" id="IPR018247">
    <property type="entry name" value="EF_Hand_1_Ca_BS"/>
</dbReference>
<sequence>MTEIPKDDETAEVTRRSVLRGTAGLAAGSVSGMAMAGAAAAESKPDAATTIAAAERLAANQDPYLRRKQLWMFDVLDDDGDGAVTPADTMRFAHRLARLTGHTENSPRAQQLEATVNRIWHSLVVKPAWVPAQERLDREQFVTVMANSVAEKPDKTLQYIGVVTNLAFAMADEDNDGRIARDDGLRLVTEVLRVEREHAEHAWSVLDSDENGYLGYPEILMAVTDFIISTDPQALGNRAFGRV</sequence>
<dbReference type="PROSITE" id="PS50222">
    <property type="entry name" value="EF_HAND_2"/>
    <property type="match status" value="1"/>
</dbReference>
<dbReference type="SUPFAM" id="SSF47473">
    <property type="entry name" value="EF-hand"/>
    <property type="match status" value="1"/>
</dbReference>
<proteinExistence type="predicted"/>
<dbReference type="InterPro" id="IPR002048">
    <property type="entry name" value="EF_hand_dom"/>
</dbReference>
<dbReference type="EMBL" id="FNJR01000018">
    <property type="protein sequence ID" value="SDP95744.1"/>
    <property type="molecule type" value="Genomic_DNA"/>
</dbReference>
<dbReference type="STRING" id="405564.SAMN04487905_11835"/>
<dbReference type="InterPro" id="IPR011992">
    <property type="entry name" value="EF-hand-dom_pair"/>
</dbReference>
<evidence type="ECO:0000313" key="3">
    <source>
        <dbReference type="Proteomes" id="UP000199497"/>
    </source>
</evidence>
<gene>
    <name evidence="2" type="ORF">SAMN04487905_11835</name>
</gene>
<dbReference type="InterPro" id="IPR006311">
    <property type="entry name" value="TAT_signal"/>
</dbReference>
<accession>A0A1H0WYD0</accession>
<name>A0A1H0WYD0_9ACTN</name>
<reference evidence="3" key="1">
    <citation type="submission" date="2016-10" db="EMBL/GenBank/DDBJ databases">
        <authorList>
            <person name="Varghese N."/>
            <person name="Submissions S."/>
        </authorList>
    </citation>
    <scope>NUCLEOTIDE SEQUENCE [LARGE SCALE GENOMIC DNA]</scope>
    <source>
        <strain evidence="3">DSM 46732</strain>
    </source>
</reference>
<organism evidence="2 3">
    <name type="scientific">Actinopolyspora xinjiangensis</name>
    <dbReference type="NCBI Taxonomy" id="405564"/>
    <lineage>
        <taxon>Bacteria</taxon>
        <taxon>Bacillati</taxon>
        <taxon>Actinomycetota</taxon>
        <taxon>Actinomycetes</taxon>
        <taxon>Actinopolysporales</taxon>
        <taxon>Actinopolysporaceae</taxon>
        <taxon>Actinopolyspora</taxon>
    </lineage>
</organism>
<feature type="domain" description="EF-hand" evidence="1">
    <location>
        <begin position="194"/>
        <end position="229"/>
    </location>
</feature>